<dbReference type="GO" id="GO:0005524">
    <property type="term" value="F:ATP binding"/>
    <property type="evidence" value="ECO:0007669"/>
    <property type="project" value="UniProtKB-UniRule"/>
</dbReference>
<dbReference type="InterPro" id="IPR014729">
    <property type="entry name" value="Rossmann-like_a/b/a_fold"/>
</dbReference>
<dbReference type="RefSeq" id="WP_285761971.1">
    <property type="nucleotide sequence ID" value="NZ_BSQG01000014.1"/>
</dbReference>
<feature type="binding site" evidence="8">
    <location>
        <position position="144"/>
    </location>
    <ligand>
        <name>L-tryptophan</name>
        <dbReference type="ChEBI" id="CHEBI:57912"/>
    </ligand>
</feature>
<dbReference type="FunFam" id="1.10.240.10:FF:000005">
    <property type="entry name" value="Tryptophan--tRNA ligase"/>
    <property type="match status" value="1"/>
</dbReference>
<feature type="binding site" evidence="8">
    <location>
        <position position="198"/>
    </location>
    <ligand>
        <name>ATP</name>
        <dbReference type="ChEBI" id="CHEBI:30616"/>
    </ligand>
</feature>
<proteinExistence type="inferred from homology"/>
<name>A0A9W6UL78_9ACTN</name>
<dbReference type="GO" id="GO:0004830">
    <property type="term" value="F:tryptophan-tRNA ligase activity"/>
    <property type="evidence" value="ECO:0007669"/>
    <property type="project" value="UniProtKB-UniRule"/>
</dbReference>
<keyword evidence="3 8" id="KW-0547">Nucleotide-binding</keyword>
<evidence type="ECO:0000256" key="7">
    <source>
        <dbReference type="ARBA" id="ARBA00049929"/>
    </source>
</evidence>
<dbReference type="GO" id="GO:0006436">
    <property type="term" value="P:tryptophanyl-tRNA aminoacylation"/>
    <property type="evidence" value="ECO:0007669"/>
    <property type="project" value="UniProtKB-UniRule"/>
</dbReference>
<dbReference type="CDD" id="cd00806">
    <property type="entry name" value="TrpRS_core"/>
    <property type="match status" value="1"/>
</dbReference>
<dbReference type="Pfam" id="PF00579">
    <property type="entry name" value="tRNA-synt_1b"/>
    <property type="match status" value="1"/>
</dbReference>
<dbReference type="InterPro" id="IPR001412">
    <property type="entry name" value="aa-tRNA-synth_I_CS"/>
</dbReference>
<keyword evidence="8" id="KW-0963">Cytoplasm</keyword>
<feature type="short sequence motif" description="'HIGH' region" evidence="8">
    <location>
        <begin position="13"/>
        <end position="21"/>
    </location>
</feature>
<gene>
    <name evidence="8" type="primary">trpS</name>
    <name evidence="10" type="ORF">Nans01_47980</name>
</gene>
<evidence type="ECO:0000313" key="10">
    <source>
        <dbReference type="EMBL" id="GLU50447.1"/>
    </source>
</evidence>
<dbReference type="GO" id="GO:0005829">
    <property type="term" value="C:cytosol"/>
    <property type="evidence" value="ECO:0007669"/>
    <property type="project" value="TreeGrafter"/>
</dbReference>
<feature type="binding site" evidence="8">
    <location>
        <begin position="12"/>
        <end position="14"/>
    </location>
    <ligand>
        <name>ATP</name>
        <dbReference type="ChEBI" id="CHEBI:30616"/>
    </ligand>
</feature>
<comment type="caution">
    <text evidence="10">The sequence shown here is derived from an EMBL/GenBank/DDBJ whole genome shotgun (WGS) entry which is preliminary data.</text>
</comment>
<comment type="catalytic activity">
    <reaction evidence="7 8">
        <text>tRNA(Trp) + L-tryptophan + ATP = L-tryptophyl-tRNA(Trp) + AMP + diphosphate + H(+)</text>
        <dbReference type="Rhea" id="RHEA:24080"/>
        <dbReference type="Rhea" id="RHEA-COMP:9671"/>
        <dbReference type="Rhea" id="RHEA-COMP:9705"/>
        <dbReference type="ChEBI" id="CHEBI:15378"/>
        <dbReference type="ChEBI" id="CHEBI:30616"/>
        <dbReference type="ChEBI" id="CHEBI:33019"/>
        <dbReference type="ChEBI" id="CHEBI:57912"/>
        <dbReference type="ChEBI" id="CHEBI:78442"/>
        <dbReference type="ChEBI" id="CHEBI:78535"/>
        <dbReference type="ChEBI" id="CHEBI:456215"/>
        <dbReference type="EC" id="6.1.1.2"/>
    </reaction>
</comment>
<evidence type="ECO:0000256" key="1">
    <source>
        <dbReference type="ARBA" id="ARBA00005594"/>
    </source>
</evidence>
<keyword evidence="5 8" id="KW-0648">Protein biosynthesis</keyword>
<feature type="short sequence motif" description="'KMSKS' region" evidence="8">
    <location>
        <begin position="205"/>
        <end position="209"/>
    </location>
</feature>
<comment type="similarity">
    <text evidence="1 8 9">Belongs to the class-I aminoacyl-tRNA synthetase family.</text>
</comment>
<feature type="binding site" evidence="8">
    <location>
        <begin position="156"/>
        <end position="158"/>
    </location>
    <ligand>
        <name>ATP</name>
        <dbReference type="ChEBI" id="CHEBI:30616"/>
    </ligand>
</feature>
<evidence type="ECO:0000256" key="9">
    <source>
        <dbReference type="RuleBase" id="RU363036"/>
    </source>
</evidence>
<dbReference type="PRINTS" id="PR01039">
    <property type="entry name" value="TRNASYNTHTRP"/>
</dbReference>
<dbReference type="Gene3D" id="3.40.50.620">
    <property type="entry name" value="HUPs"/>
    <property type="match status" value="1"/>
</dbReference>
<dbReference type="PROSITE" id="PS00178">
    <property type="entry name" value="AA_TRNA_LIGASE_I"/>
    <property type="match status" value="1"/>
</dbReference>
<dbReference type="InterPro" id="IPR002306">
    <property type="entry name" value="Trp-tRNA-ligase"/>
</dbReference>
<keyword evidence="4 8" id="KW-0067">ATP-binding</keyword>
<keyword evidence="2 8" id="KW-0436">Ligase</keyword>
<evidence type="ECO:0000313" key="11">
    <source>
        <dbReference type="Proteomes" id="UP001165092"/>
    </source>
</evidence>
<dbReference type="InterPro" id="IPR002305">
    <property type="entry name" value="aa-tRNA-synth_Ic"/>
</dbReference>
<dbReference type="Gene3D" id="1.10.240.10">
    <property type="entry name" value="Tyrosyl-Transfer RNA Synthetase"/>
    <property type="match status" value="1"/>
</dbReference>
<dbReference type="InterPro" id="IPR024109">
    <property type="entry name" value="Trp-tRNA-ligase_bac-type"/>
</dbReference>
<dbReference type="SUPFAM" id="SSF52374">
    <property type="entry name" value="Nucleotidylyl transferase"/>
    <property type="match status" value="1"/>
</dbReference>
<dbReference type="PANTHER" id="PTHR43766:SF1">
    <property type="entry name" value="TRYPTOPHAN--TRNA LIGASE, MITOCHONDRIAL"/>
    <property type="match status" value="1"/>
</dbReference>
<evidence type="ECO:0000256" key="4">
    <source>
        <dbReference type="ARBA" id="ARBA00022840"/>
    </source>
</evidence>
<comment type="subunit">
    <text evidence="8">Homodimer.</text>
</comment>
<dbReference type="HAMAP" id="MF_00140_B">
    <property type="entry name" value="Trp_tRNA_synth_B"/>
    <property type="match status" value="1"/>
</dbReference>
<evidence type="ECO:0000256" key="2">
    <source>
        <dbReference type="ARBA" id="ARBA00022598"/>
    </source>
</evidence>
<sequence>MAATKTYLTGVKPTGEPHLGNYLGALKPALEAARDYDAYYFIADYHALTTVRDPEVMRHNIRSVAATWLACGLDPERTVLYRQSAIPETFELAWVLSCVTGKGLMNRSHAYKAVRDRNAEAGVADLDSGVNMGLFNYPILMAVDILIMETDLVPVGRDQAQHVEYAADIAGSFNHLFGEGYALTVPKGVYPEGDASVLPGIDGRKMSKSYDNHIPLFLPENKLKKLVRRIPTDSVPVEEPKDPDSSVVFQLLTQFASAEQAADVRKRLEAGGMGWGELKNELFEAINTEVAPKRERYEQLMEPGSELDDVLAAGAVRARERSRRVLSGVRTAIGID</sequence>
<feature type="binding site" evidence="8">
    <location>
        <begin position="20"/>
        <end position="21"/>
    </location>
    <ligand>
        <name>ATP</name>
        <dbReference type="ChEBI" id="CHEBI:30616"/>
    </ligand>
</feature>
<dbReference type="NCBIfam" id="NF009207">
    <property type="entry name" value="PRK12556.1"/>
    <property type="match status" value="1"/>
</dbReference>
<comment type="function">
    <text evidence="8">Catalyzes the attachment of tryptophan to tRNA(Trp).</text>
</comment>
<accession>A0A9W6UL78</accession>
<dbReference type="NCBIfam" id="TIGR00233">
    <property type="entry name" value="trpS"/>
    <property type="match status" value="1"/>
</dbReference>
<keyword evidence="11" id="KW-1185">Reference proteome</keyword>
<reference evidence="10" key="1">
    <citation type="submission" date="2023-02" db="EMBL/GenBank/DDBJ databases">
        <title>Nocardiopsis ansamitocini NBRC 112285.</title>
        <authorList>
            <person name="Ichikawa N."/>
            <person name="Sato H."/>
            <person name="Tonouchi N."/>
        </authorList>
    </citation>
    <scope>NUCLEOTIDE SEQUENCE</scope>
    <source>
        <strain evidence="10">NBRC 112285</strain>
    </source>
</reference>
<evidence type="ECO:0000256" key="6">
    <source>
        <dbReference type="ARBA" id="ARBA00023146"/>
    </source>
</evidence>
<keyword evidence="6 8" id="KW-0030">Aminoacyl-tRNA synthetase</keyword>
<dbReference type="EMBL" id="BSQG01000014">
    <property type="protein sequence ID" value="GLU50447.1"/>
    <property type="molecule type" value="Genomic_DNA"/>
</dbReference>
<evidence type="ECO:0000256" key="8">
    <source>
        <dbReference type="HAMAP-Rule" id="MF_00140"/>
    </source>
</evidence>
<comment type="subcellular location">
    <subcellularLocation>
        <location evidence="8">Cytoplasm</location>
    </subcellularLocation>
</comment>
<dbReference type="PANTHER" id="PTHR43766">
    <property type="entry name" value="TRYPTOPHAN--TRNA LIGASE, MITOCHONDRIAL"/>
    <property type="match status" value="1"/>
</dbReference>
<evidence type="ECO:0000256" key="5">
    <source>
        <dbReference type="ARBA" id="ARBA00022917"/>
    </source>
</evidence>
<organism evidence="10 11">
    <name type="scientific">Nocardiopsis ansamitocini</name>
    <dbReference type="NCBI Taxonomy" id="1670832"/>
    <lineage>
        <taxon>Bacteria</taxon>
        <taxon>Bacillati</taxon>
        <taxon>Actinomycetota</taxon>
        <taxon>Actinomycetes</taxon>
        <taxon>Streptosporangiales</taxon>
        <taxon>Nocardiopsidaceae</taxon>
        <taxon>Nocardiopsis</taxon>
    </lineage>
</organism>
<dbReference type="Proteomes" id="UP001165092">
    <property type="component" value="Unassembled WGS sequence"/>
</dbReference>
<evidence type="ECO:0000256" key="3">
    <source>
        <dbReference type="ARBA" id="ARBA00022741"/>
    </source>
</evidence>
<dbReference type="InterPro" id="IPR050203">
    <property type="entry name" value="Trp-tRNA_synthetase"/>
</dbReference>
<protein>
    <recommendedName>
        <fullName evidence="8">Tryptophan--tRNA ligase</fullName>
        <ecNumber evidence="8">6.1.1.2</ecNumber>
    </recommendedName>
    <alternativeName>
        <fullName evidence="8">Tryptophanyl-tRNA synthetase</fullName>
        <shortName evidence="8">TrpRS</shortName>
    </alternativeName>
</protein>
<feature type="binding site" evidence="8">
    <location>
        <begin position="205"/>
        <end position="209"/>
    </location>
    <ligand>
        <name>ATP</name>
        <dbReference type="ChEBI" id="CHEBI:30616"/>
    </ligand>
</feature>
<dbReference type="AlphaFoldDB" id="A0A9W6UL78"/>
<dbReference type="EC" id="6.1.1.2" evidence="8"/>